<evidence type="ECO:0000256" key="12">
    <source>
        <dbReference type="ARBA" id="ARBA00022741"/>
    </source>
</evidence>
<dbReference type="Gene3D" id="1.10.510.10">
    <property type="entry name" value="Transferase(Phosphotransferase) domain 1"/>
    <property type="match status" value="1"/>
</dbReference>
<dbReference type="GO" id="GO:0006952">
    <property type="term" value="P:defense response"/>
    <property type="evidence" value="ECO:0007669"/>
    <property type="project" value="UniProtKB-ARBA"/>
</dbReference>
<evidence type="ECO:0000256" key="2">
    <source>
        <dbReference type="ARBA" id="ARBA00008684"/>
    </source>
</evidence>
<evidence type="ECO:0000256" key="23">
    <source>
        <dbReference type="SAM" id="SignalP"/>
    </source>
</evidence>
<evidence type="ECO:0000256" key="8">
    <source>
        <dbReference type="ARBA" id="ARBA00022679"/>
    </source>
</evidence>
<dbReference type="GO" id="GO:0004674">
    <property type="term" value="F:protein serine/threonine kinase activity"/>
    <property type="evidence" value="ECO:0007669"/>
    <property type="project" value="UniProtKB-KW"/>
</dbReference>
<feature type="chain" id="PRO_5043831131" description="non-specific serine/threonine protein kinase" evidence="23">
    <location>
        <begin position="27"/>
        <end position="990"/>
    </location>
</feature>
<comment type="subcellular location">
    <subcellularLocation>
        <location evidence="1">Cell membrane</location>
        <topology evidence="1">Single-pass membrane protein</topology>
    </subcellularLocation>
</comment>
<keyword evidence="8" id="KW-0808">Transferase</keyword>
<evidence type="ECO:0000256" key="3">
    <source>
        <dbReference type="ARBA" id="ARBA00012513"/>
    </source>
</evidence>
<dbReference type="GO" id="GO:0005524">
    <property type="term" value="F:ATP binding"/>
    <property type="evidence" value="ECO:0007669"/>
    <property type="project" value="UniProtKB-UniRule"/>
</dbReference>
<dbReference type="PROSITE" id="PS00108">
    <property type="entry name" value="PROTEIN_KINASE_ST"/>
    <property type="match status" value="1"/>
</dbReference>
<keyword evidence="5" id="KW-0723">Serine/threonine-protein kinase</keyword>
<keyword evidence="13" id="KW-0418">Kinase</keyword>
<comment type="caution">
    <text evidence="25">The sequence shown here is derived from an EMBL/GenBank/DDBJ whole genome shotgun (WGS) entry which is preliminary data.</text>
</comment>
<keyword evidence="4" id="KW-1003">Cell membrane</keyword>
<dbReference type="FunFam" id="1.10.510.10:FF:000358">
    <property type="entry name" value="Putative leucine-rich repeat receptor-like serine/threonine-protein kinase"/>
    <property type="match status" value="1"/>
</dbReference>
<keyword evidence="15 22" id="KW-1133">Transmembrane helix</keyword>
<dbReference type="SUPFAM" id="SSF56112">
    <property type="entry name" value="Protein kinase-like (PK-like)"/>
    <property type="match status" value="1"/>
</dbReference>
<dbReference type="Gene3D" id="3.80.10.10">
    <property type="entry name" value="Ribonuclease Inhibitor"/>
    <property type="match status" value="5"/>
</dbReference>
<organism evidence="25 26">
    <name type="scientific">Lithospermum erythrorhizon</name>
    <name type="common">Purple gromwell</name>
    <name type="synonym">Lithospermum officinale var. erythrorhizon</name>
    <dbReference type="NCBI Taxonomy" id="34254"/>
    <lineage>
        <taxon>Eukaryota</taxon>
        <taxon>Viridiplantae</taxon>
        <taxon>Streptophyta</taxon>
        <taxon>Embryophyta</taxon>
        <taxon>Tracheophyta</taxon>
        <taxon>Spermatophyta</taxon>
        <taxon>Magnoliopsida</taxon>
        <taxon>eudicotyledons</taxon>
        <taxon>Gunneridae</taxon>
        <taxon>Pentapetalae</taxon>
        <taxon>asterids</taxon>
        <taxon>lamiids</taxon>
        <taxon>Boraginales</taxon>
        <taxon>Boraginaceae</taxon>
        <taxon>Boraginoideae</taxon>
        <taxon>Lithospermeae</taxon>
        <taxon>Lithospermum</taxon>
    </lineage>
</organism>
<evidence type="ECO:0000313" key="25">
    <source>
        <dbReference type="EMBL" id="GAA0164940.1"/>
    </source>
</evidence>
<comment type="catalytic activity">
    <reaction evidence="19">
        <text>L-threonyl-[protein] + ATP = O-phospho-L-threonyl-[protein] + ADP + H(+)</text>
        <dbReference type="Rhea" id="RHEA:46608"/>
        <dbReference type="Rhea" id="RHEA-COMP:11060"/>
        <dbReference type="Rhea" id="RHEA-COMP:11605"/>
        <dbReference type="ChEBI" id="CHEBI:15378"/>
        <dbReference type="ChEBI" id="CHEBI:30013"/>
        <dbReference type="ChEBI" id="CHEBI:30616"/>
        <dbReference type="ChEBI" id="CHEBI:61977"/>
        <dbReference type="ChEBI" id="CHEBI:456216"/>
        <dbReference type="EC" id="2.7.11.1"/>
    </reaction>
</comment>
<dbReference type="InterPro" id="IPR032675">
    <property type="entry name" value="LRR_dom_sf"/>
</dbReference>
<dbReference type="InterPro" id="IPR051809">
    <property type="entry name" value="Plant_receptor-like_S/T_kinase"/>
</dbReference>
<evidence type="ECO:0000256" key="13">
    <source>
        <dbReference type="ARBA" id="ARBA00022777"/>
    </source>
</evidence>
<evidence type="ECO:0000256" key="14">
    <source>
        <dbReference type="ARBA" id="ARBA00022840"/>
    </source>
</evidence>
<sequence>MRTLKACIHFASTILCVLNFLAICSSQSIDQDALLSFKNNLIPDSSNFLSQNWSARASVCSWIGITCGSNQRVTTLNLRSFGLKGTLSPHLGNLTFLKSLDISNNSLSGFIPSNVFNMSSLEVANVSGNSFSGSLPLERCGAIMKELYMDYNELSGPFPSYVLGCMNLEVLSMRDNKFLGNIPKEVSNMTALKRLNLANNMFIGELPVELASLQLEDLRIFGCNLTGPIPPAIFNISSLEVLLLARNNFSGYLPPDLGNGLPNLRMFFLSMNSLRGRIPSSIANASLLEQLGMSTNFLNGPIPSSLGSLKNLRQLVFGLNNLTAETVNGEMKFLTSLTNCRSLELLELSENNFKGTLPSSIGNFSDSLTIFNIFGAQVRGSIPSTIANLRNVHGIYLDSNELTGPIPASIGNMKQLDRIYLLHNKLEGGIPQSFCQLNNLWDLFLSDNNLSGPIPECLAEIKSLRRILLDSNRFNSSIPNNFWSLYDLVGLNLSSNLLVGSVPLEIKNLDQLRELGLSWNKFSGVIPSSISSFQSLVYLALDHNDFQGSIPQSWASSLSLEFLDLSSNKLTGKIPESLEDLRYLKYLNVSFNGLEGEIPTGGSFSNFTTSSFMNNFALCGEARFQVPQCEEVSKSKSSLKSSLIKYLLLPCASLAIFLLLIVGFLFLKRRKQKLSSSEEPSLSWNETSYQKILQATDSLSENNLLGRGSSGSVYKGIFPDDGLEIAVKVFHMQYAGGRTKSFNAECVVLSNVRHRNLVRIISSCSKTNFKALVLEYMPNGSLDKWLHSHYKKLNLLQRLNIAIDIAEALKYLHHDHMIQIVHCDIKPGNVLLDDDMVAHVCDFGIAKLFQKRGFIAQTKTLATIGYMAPEFGTEGIVSTRGDVYSYGITLLEMFTGKKPTSEMFGEGMSLKDWVYKSLHGNAILDVIDPQLFIGEDKYLTAMKQCIASIFYVAMDCLSNSSQERISMREVVTRLDKVKVIFQAFYLPKDM</sequence>
<accession>A0AAV3QMZ5</accession>
<dbReference type="EC" id="2.7.11.1" evidence="3"/>
<comment type="similarity">
    <text evidence="2">Belongs to the protein kinase superfamily. Ser/Thr protein kinase family.</text>
</comment>
<dbReference type="SMART" id="SM00369">
    <property type="entry name" value="LRR_TYP"/>
    <property type="match status" value="6"/>
</dbReference>
<dbReference type="PROSITE" id="PS51450">
    <property type="entry name" value="LRR"/>
    <property type="match status" value="1"/>
</dbReference>
<evidence type="ECO:0000256" key="15">
    <source>
        <dbReference type="ARBA" id="ARBA00022989"/>
    </source>
</evidence>
<keyword evidence="11" id="KW-0677">Repeat</keyword>
<evidence type="ECO:0000256" key="1">
    <source>
        <dbReference type="ARBA" id="ARBA00004162"/>
    </source>
</evidence>
<evidence type="ECO:0000256" key="5">
    <source>
        <dbReference type="ARBA" id="ARBA00022527"/>
    </source>
</evidence>
<evidence type="ECO:0000256" key="17">
    <source>
        <dbReference type="ARBA" id="ARBA00023170"/>
    </source>
</evidence>
<feature type="signal peptide" evidence="23">
    <location>
        <begin position="1"/>
        <end position="26"/>
    </location>
</feature>
<dbReference type="PROSITE" id="PS50011">
    <property type="entry name" value="PROTEIN_KINASE_DOM"/>
    <property type="match status" value="1"/>
</dbReference>
<dbReference type="Pfam" id="PF13855">
    <property type="entry name" value="LRR_8"/>
    <property type="match status" value="2"/>
</dbReference>
<feature type="domain" description="Protein kinase" evidence="24">
    <location>
        <begin position="699"/>
        <end position="985"/>
    </location>
</feature>
<dbReference type="Pfam" id="PF00560">
    <property type="entry name" value="LRR_1"/>
    <property type="match status" value="6"/>
</dbReference>
<dbReference type="InterPro" id="IPR008271">
    <property type="entry name" value="Ser/Thr_kinase_AS"/>
</dbReference>
<evidence type="ECO:0000256" key="11">
    <source>
        <dbReference type="ARBA" id="ARBA00022737"/>
    </source>
</evidence>
<evidence type="ECO:0000256" key="10">
    <source>
        <dbReference type="ARBA" id="ARBA00022729"/>
    </source>
</evidence>
<dbReference type="PANTHER" id="PTHR27008">
    <property type="entry name" value="OS04G0122200 PROTEIN"/>
    <property type="match status" value="1"/>
</dbReference>
<dbReference type="InterPro" id="IPR001245">
    <property type="entry name" value="Ser-Thr/Tyr_kinase_cat_dom"/>
</dbReference>
<dbReference type="InterPro" id="IPR001611">
    <property type="entry name" value="Leu-rich_rpt"/>
</dbReference>
<keyword evidence="18" id="KW-0325">Glycoprotein</keyword>
<keyword evidence="16 22" id="KW-0472">Membrane</keyword>
<evidence type="ECO:0000256" key="7">
    <source>
        <dbReference type="ARBA" id="ARBA00022614"/>
    </source>
</evidence>
<dbReference type="InterPro" id="IPR013210">
    <property type="entry name" value="LRR_N_plant-typ"/>
</dbReference>
<keyword evidence="7" id="KW-0433">Leucine-rich repeat</keyword>
<keyword evidence="14 21" id="KW-0067">ATP-binding</keyword>
<evidence type="ECO:0000313" key="26">
    <source>
        <dbReference type="Proteomes" id="UP001454036"/>
    </source>
</evidence>
<name>A0AAV3QMZ5_LITER</name>
<dbReference type="PANTHER" id="PTHR27008:SF585">
    <property type="entry name" value="PROTEIN KINASE DOMAIN-CONTAINING PROTEIN"/>
    <property type="match status" value="1"/>
</dbReference>
<dbReference type="SUPFAM" id="SSF52058">
    <property type="entry name" value="L domain-like"/>
    <property type="match status" value="2"/>
</dbReference>
<dbReference type="FunFam" id="3.80.10.10:FF:000095">
    <property type="entry name" value="LRR receptor-like serine/threonine-protein kinase GSO1"/>
    <property type="match status" value="2"/>
</dbReference>
<keyword evidence="12 21" id="KW-0547">Nucleotide-binding</keyword>
<evidence type="ECO:0000256" key="6">
    <source>
        <dbReference type="ARBA" id="ARBA00022553"/>
    </source>
</evidence>
<dbReference type="FunFam" id="3.80.10.10:FF:000129">
    <property type="entry name" value="Leucine-rich repeat receptor-like kinase"/>
    <property type="match status" value="1"/>
</dbReference>
<dbReference type="EMBL" id="BAABME010005201">
    <property type="protein sequence ID" value="GAA0164940.1"/>
    <property type="molecule type" value="Genomic_DNA"/>
</dbReference>
<evidence type="ECO:0000256" key="4">
    <source>
        <dbReference type="ARBA" id="ARBA00022475"/>
    </source>
</evidence>
<dbReference type="GO" id="GO:0051707">
    <property type="term" value="P:response to other organism"/>
    <property type="evidence" value="ECO:0007669"/>
    <property type="project" value="UniProtKB-ARBA"/>
</dbReference>
<keyword evidence="17" id="KW-0675">Receptor</keyword>
<evidence type="ECO:0000256" key="18">
    <source>
        <dbReference type="ARBA" id="ARBA00023180"/>
    </source>
</evidence>
<reference evidence="25 26" key="1">
    <citation type="submission" date="2024-01" db="EMBL/GenBank/DDBJ databases">
        <title>The complete chloroplast genome sequence of Lithospermum erythrorhizon: insights into the phylogenetic relationship among Boraginaceae species and the maternal lineages of purple gromwells.</title>
        <authorList>
            <person name="Okada T."/>
            <person name="Watanabe K."/>
        </authorList>
    </citation>
    <scope>NUCLEOTIDE SEQUENCE [LARGE SCALE GENOMIC DNA]</scope>
</reference>
<dbReference type="InterPro" id="IPR000719">
    <property type="entry name" value="Prot_kinase_dom"/>
</dbReference>
<keyword evidence="9 22" id="KW-0812">Transmembrane</keyword>
<dbReference type="InterPro" id="IPR017441">
    <property type="entry name" value="Protein_kinase_ATP_BS"/>
</dbReference>
<keyword evidence="10 23" id="KW-0732">Signal</keyword>
<dbReference type="InterPro" id="IPR003591">
    <property type="entry name" value="Leu-rich_rpt_typical-subtyp"/>
</dbReference>
<comment type="catalytic activity">
    <reaction evidence="20">
        <text>L-seryl-[protein] + ATP = O-phospho-L-seryl-[protein] + ADP + H(+)</text>
        <dbReference type="Rhea" id="RHEA:17989"/>
        <dbReference type="Rhea" id="RHEA-COMP:9863"/>
        <dbReference type="Rhea" id="RHEA-COMP:11604"/>
        <dbReference type="ChEBI" id="CHEBI:15378"/>
        <dbReference type="ChEBI" id="CHEBI:29999"/>
        <dbReference type="ChEBI" id="CHEBI:30616"/>
        <dbReference type="ChEBI" id="CHEBI:83421"/>
        <dbReference type="ChEBI" id="CHEBI:456216"/>
        <dbReference type="EC" id="2.7.11.1"/>
    </reaction>
</comment>
<proteinExistence type="inferred from homology"/>
<dbReference type="GO" id="GO:0005886">
    <property type="term" value="C:plasma membrane"/>
    <property type="evidence" value="ECO:0007669"/>
    <property type="project" value="UniProtKB-SubCell"/>
</dbReference>
<dbReference type="Proteomes" id="UP001454036">
    <property type="component" value="Unassembled WGS sequence"/>
</dbReference>
<dbReference type="PROSITE" id="PS00107">
    <property type="entry name" value="PROTEIN_KINASE_ATP"/>
    <property type="match status" value="1"/>
</dbReference>
<evidence type="ECO:0000259" key="24">
    <source>
        <dbReference type="PROSITE" id="PS50011"/>
    </source>
</evidence>
<dbReference type="Pfam" id="PF07714">
    <property type="entry name" value="PK_Tyr_Ser-Thr"/>
    <property type="match status" value="1"/>
</dbReference>
<evidence type="ECO:0000256" key="9">
    <source>
        <dbReference type="ARBA" id="ARBA00022692"/>
    </source>
</evidence>
<protein>
    <recommendedName>
        <fullName evidence="3">non-specific serine/threonine protein kinase</fullName>
        <ecNumber evidence="3">2.7.11.1</ecNumber>
    </recommendedName>
</protein>
<evidence type="ECO:0000256" key="20">
    <source>
        <dbReference type="ARBA" id="ARBA00048679"/>
    </source>
</evidence>
<feature type="transmembrane region" description="Helical" evidence="22">
    <location>
        <begin position="643"/>
        <end position="667"/>
    </location>
</feature>
<evidence type="ECO:0000256" key="19">
    <source>
        <dbReference type="ARBA" id="ARBA00047899"/>
    </source>
</evidence>
<dbReference type="Pfam" id="PF08263">
    <property type="entry name" value="LRRNT_2"/>
    <property type="match status" value="1"/>
</dbReference>
<keyword evidence="6" id="KW-0597">Phosphoprotein</keyword>
<dbReference type="CDD" id="cd14066">
    <property type="entry name" value="STKc_IRAK"/>
    <property type="match status" value="1"/>
</dbReference>
<evidence type="ECO:0000256" key="21">
    <source>
        <dbReference type="PROSITE-ProRule" id="PRU10141"/>
    </source>
</evidence>
<evidence type="ECO:0000256" key="16">
    <source>
        <dbReference type="ARBA" id="ARBA00023136"/>
    </source>
</evidence>
<dbReference type="Gene3D" id="3.30.200.20">
    <property type="entry name" value="Phosphorylase Kinase, domain 1"/>
    <property type="match status" value="1"/>
</dbReference>
<dbReference type="AlphaFoldDB" id="A0AAV3QMZ5"/>
<dbReference type="SMART" id="SM00220">
    <property type="entry name" value="S_TKc"/>
    <property type="match status" value="1"/>
</dbReference>
<feature type="binding site" evidence="21">
    <location>
        <position position="728"/>
    </location>
    <ligand>
        <name>ATP</name>
        <dbReference type="ChEBI" id="CHEBI:30616"/>
    </ligand>
</feature>
<gene>
    <name evidence="25" type="ORF">LIER_20462</name>
</gene>
<keyword evidence="26" id="KW-1185">Reference proteome</keyword>
<dbReference type="InterPro" id="IPR011009">
    <property type="entry name" value="Kinase-like_dom_sf"/>
</dbReference>
<evidence type="ECO:0000256" key="22">
    <source>
        <dbReference type="SAM" id="Phobius"/>
    </source>
</evidence>